<dbReference type="PROSITE" id="PS51755">
    <property type="entry name" value="OMPR_PHOB"/>
    <property type="match status" value="1"/>
</dbReference>
<evidence type="ECO:0000259" key="9">
    <source>
        <dbReference type="PROSITE" id="PS51755"/>
    </source>
</evidence>
<evidence type="ECO:0000313" key="10">
    <source>
        <dbReference type="EMBL" id="MBC3806091.1"/>
    </source>
</evidence>
<dbReference type="PANTHER" id="PTHR48111:SF4">
    <property type="entry name" value="DNA-BINDING DUAL TRANSCRIPTIONAL REGULATOR OMPR"/>
    <property type="match status" value="1"/>
</dbReference>
<name>A0ABR6WZN3_9BURK</name>
<keyword evidence="11" id="KW-1185">Reference proteome</keyword>
<feature type="domain" description="Response regulatory" evidence="8">
    <location>
        <begin position="7"/>
        <end position="121"/>
    </location>
</feature>
<evidence type="ECO:0000256" key="7">
    <source>
        <dbReference type="PROSITE-ProRule" id="PRU01091"/>
    </source>
</evidence>
<evidence type="ECO:0000256" key="2">
    <source>
        <dbReference type="ARBA" id="ARBA00023012"/>
    </source>
</evidence>
<evidence type="ECO:0000313" key="11">
    <source>
        <dbReference type="Proteomes" id="UP000648257"/>
    </source>
</evidence>
<accession>A0ABR6WZN3</accession>
<dbReference type="CDD" id="cd00383">
    <property type="entry name" value="trans_reg_C"/>
    <property type="match status" value="1"/>
</dbReference>
<evidence type="ECO:0000259" key="8">
    <source>
        <dbReference type="PROSITE" id="PS50110"/>
    </source>
</evidence>
<dbReference type="SMART" id="SM00448">
    <property type="entry name" value="REC"/>
    <property type="match status" value="1"/>
</dbReference>
<dbReference type="InterPro" id="IPR039420">
    <property type="entry name" value="WalR-like"/>
</dbReference>
<reference evidence="10 11" key="1">
    <citation type="submission" date="2020-08" db="EMBL/GenBank/DDBJ databases">
        <title>Novel species isolated from subtropical streams in China.</title>
        <authorList>
            <person name="Lu H."/>
        </authorList>
    </citation>
    <scope>NUCLEOTIDE SEQUENCE [LARGE SCALE GENOMIC DNA]</scope>
    <source>
        <strain evidence="10 11">KACC 16656</strain>
    </source>
</reference>
<dbReference type="InterPro" id="IPR001789">
    <property type="entry name" value="Sig_transdc_resp-reg_receiver"/>
</dbReference>
<dbReference type="Pfam" id="PF00072">
    <property type="entry name" value="Response_reg"/>
    <property type="match status" value="1"/>
</dbReference>
<dbReference type="Gene3D" id="6.10.250.690">
    <property type="match status" value="1"/>
</dbReference>
<dbReference type="SMART" id="SM00862">
    <property type="entry name" value="Trans_reg_C"/>
    <property type="match status" value="1"/>
</dbReference>
<keyword evidence="4 7" id="KW-0238">DNA-binding</keyword>
<dbReference type="Gene3D" id="1.10.10.10">
    <property type="entry name" value="Winged helix-like DNA-binding domain superfamily/Winged helix DNA-binding domain"/>
    <property type="match status" value="1"/>
</dbReference>
<dbReference type="Gene3D" id="3.40.50.2300">
    <property type="match status" value="1"/>
</dbReference>
<evidence type="ECO:0000256" key="1">
    <source>
        <dbReference type="ARBA" id="ARBA00022553"/>
    </source>
</evidence>
<dbReference type="InterPro" id="IPR016032">
    <property type="entry name" value="Sig_transdc_resp-reg_C-effctor"/>
</dbReference>
<organism evidence="10 11">
    <name type="scientific">Undibacterium seohonense</name>
    <dbReference type="NCBI Taxonomy" id="1344950"/>
    <lineage>
        <taxon>Bacteria</taxon>
        <taxon>Pseudomonadati</taxon>
        <taxon>Pseudomonadota</taxon>
        <taxon>Betaproteobacteria</taxon>
        <taxon>Burkholderiales</taxon>
        <taxon>Oxalobacteraceae</taxon>
        <taxon>Undibacterium</taxon>
    </lineage>
</organism>
<dbReference type="PROSITE" id="PS50110">
    <property type="entry name" value="RESPONSE_REGULATORY"/>
    <property type="match status" value="1"/>
</dbReference>
<protein>
    <submittedName>
        <fullName evidence="10">Two-component system response regulator OmpR</fullName>
    </submittedName>
</protein>
<feature type="DNA-binding region" description="OmpR/PhoB-type" evidence="7">
    <location>
        <begin position="137"/>
        <end position="236"/>
    </location>
</feature>
<dbReference type="InterPro" id="IPR036388">
    <property type="entry name" value="WH-like_DNA-bd_sf"/>
</dbReference>
<evidence type="ECO:0000256" key="4">
    <source>
        <dbReference type="ARBA" id="ARBA00023125"/>
    </source>
</evidence>
<dbReference type="SUPFAM" id="SSF46894">
    <property type="entry name" value="C-terminal effector domain of the bipartite response regulators"/>
    <property type="match status" value="1"/>
</dbReference>
<dbReference type="InterPro" id="IPR001867">
    <property type="entry name" value="OmpR/PhoB-type_DNA-bd"/>
</dbReference>
<dbReference type="Proteomes" id="UP000648257">
    <property type="component" value="Unassembled WGS sequence"/>
</dbReference>
<sequence length="241" mass="27590">MPESKVKILVVDDDLRLRDLLRRYLGEQGFQVSVAEDAQAMNKLWIRERYDLLVLDLMLPGEDGLSICRRLRGGNDTTPIIMLTAKGEEIDRIVGLEMGADDYLPKPFNPRELVARIHAVLRRRQPENAPGAPSEQGQTFQFGDFILDLATRNLKKNGEHINLTTGEFSVLKVFARHARQALSREKLMELARGREYEVFDRSLDVQISRLRKLIETDPTNPQYIQTVWGLGYVFIPDGQSR</sequence>
<dbReference type="InterPro" id="IPR011006">
    <property type="entry name" value="CheY-like_superfamily"/>
</dbReference>
<evidence type="ECO:0000256" key="5">
    <source>
        <dbReference type="ARBA" id="ARBA00023163"/>
    </source>
</evidence>
<gene>
    <name evidence="10" type="primary">ompR</name>
    <name evidence="10" type="ORF">H8K52_01880</name>
</gene>
<dbReference type="EMBL" id="JACOFW010000001">
    <property type="protein sequence ID" value="MBC3806091.1"/>
    <property type="molecule type" value="Genomic_DNA"/>
</dbReference>
<feature type="domain" description="OmpR/PhoB-type" evidence="9">
    <location>
        <begin position="137"/>
        <end position="236"/>
    </location>
</feature>
<feature type="modified residue" description="4-aspartylphosphate" evidence="6">
    <location>
        <position position="56"/>
    </location>
</feature>
<proteinExistence type="predicted"/>
<dbReference type="RefSeq" id="WP_186920833.1">
    <property type="nucleotide sequence ID" value="NZ_JACOFW010000001.1"/>
</dbReference>
<dbReference type="NCBIfam" id="NF007005">
    <property type="entry name" value="PRK09468.1"/>
    <property type="match status" value="1"/>
</dbReference>
<keyword evidence="5" id="KW-0804">Transcription</keyword>
<dbReference type="SUPFAM" id="SSF52172">
    <property type="entry name" value="CheY-like"/>
    <property type="match status" value="1"/>
</dbReference>
<evidence type="ECO:0000256" key="6">
    <source>
        <dbReference type="PROSITE-ProRule" id="PRU00169"/>
    </source>
</evidence>
<keyword evidence="1 6" id="KW-0597">Phosphoprotein</keyword>
<keyword evidence="2" id="KW-0902">Two-component regulatory system</keyword>
<comment type="caution">
    <text evidence="10">The sequence shown here is derived from an EMBL/GenBank/DDBJ whole genome shotgun (WGS) entry which is preliminary data.</text>
</comment>
<evidence type="ECO:0000256" key="3">
    <source>
        <dbReference type="ARBA" id="ARBA00023015"/>
    </source>
</evidence>
<dbReference type="PANTHER" id="PTHR48111">
    <property type="entry name" value="REGULATOR OF RPOS"/>
    <property type="match status" value="1"/>
</dbReference>
<keyword evidence="3" id="KW-0805">Transcription regulation</keyword>
<dbReference type="Pfam" id="PF00486">
    <property type="entry name" value="Trans_reg_C"/>
    <property type="match status" value="1"/>
</dbReference>